<evidence type="ECO:0000313" key="2">
    <source>
        <dbReference type="EMBL" id="KAJ3604010.1"/>
    </source>
</evidence>
<feature type="region of interest" description="Disordered" evidence="1">
    <location>
        <begin position="1"/>
        <end position="22"/>
    </location>
</feature>
<dbReference type="Proteomes" id="UP001148018">
    <property type="component" value="Unassembled WGS sequence"/>
</dbReference>
<sequence length="167" mass="18524">MTLKPCSGEPDSGSERPPVSHLDSVSVGLSYTCGDRDVLPGRQIEEKRRPEAVAVVFVRLLPYPPAGTPKHGVGVVTLAPDNGEQGDTRRVDLRLESRPFQVFPYVVFQRGIDFQYCLCGPQEEEEERCVFLCVKRMCFGRTVTGLVGMKLHTKHIHKKSVNGIDTA</sequence>
<organism evidence="2 3">
    <name type="scientific">Muraenolepis orangiensis</name>
    <name type="common">Patagonian moray cod</name>
    <dbReference type="NCBI Taxonomy" id="630683"/>
    <lineage>
        <taxon>Eukaryota</taxon>
        <taxon>Metazoa</taxon>
        <taxon>Chordata</taxon>
        <taxon>Craniata</taxon>
        <taxon>Vertebrata</taxon>
        <taxon>Euteleostomi</taxon>
        <taxon>Actinopterygii</taxon>
        <taxon>Neopterygii</taxon>
        <taxon>Teleostei</taxon>
        <taxon>Neoteleostei</taxon>
        <taxon>Acanthomorphata</taxon>
        <taxon>Zeiogadaria</taxon>
        <taxon>Gadariae</taxon>
        <taxon>Gadiformes</taxon>
        <taxon>Muraenolepidoidei</taxon>
        <taxon>Muraenolepididae</taxon>
        <taxon>Muraenolepis</taxon>
    </lineage>
</organism>
<protein>
    <submittedName>
        <fullName evidence="2">Uncharacterized protein</fullName>
    </submittedName>
</protein>
<comment type="caution">
    <text evidence="2">The sequence shown here is derived from an EMBL/GenBank/DDBJ whole genome shotgun (WGS) entry which is preliminary data.</text>
</comment>
<keyword evidence="3" id="KW-1185">Reference proteome</keyword>
<gene>
    <name evidence="2" type="ORF">NHX12_028751</name>
</gene>
<dbReference type="EMBL" id="JANIIK010000044">
    <property type="protein sequence ID" value="KAJ3604010.1"/>
    <property type="molecule type" value="Genomic_DNA"/>
</dbReference>
<name>A0A9Q0EEM2_9TELE</name>
<evidence type="ECO:0000313" key="3">
    <source>
        <dbReference type="Proteomes" id="UP001148018"/>
    </source>
</evidence>
<accession>A0A9Q0EEM2</accession>
<evidence type="ECO:0000256" key="1">
    <source>
        <dbReference type="SAM" id="MobiDB-lite"/>
    </source>
</evidence>
<dbReference type="AlphaFoldDB" id="A0A9Q0EEM2"/>
<proteinExistence type="predicted"/>
<reference evidence="2" key="1">
    <citation type="submission" date="2022-07" db="EMBL/GenBank/DDBJ databases">
        <title>Chromosome-level genome of Muraenolepis orangiensis.</title>
        <authorList>
            <person name="Kim J."/>
        </authorList>
    </citation>
    <scope>NUCLEOTIDE SEQUENCE</scope>
    <source>
        <strain evidence="2">KU_S4_2022</strain>
        <tissue evidence="2">Muscle</tissue>
    </source>
</reference>